<dbReference type="InterPro" id="IPR008266">
    <property type="entry name" value="Tyr_kinase_AS"/>
</dbReference>
<reference evidence="12 13" key="1">
    <citation type="submission" date="2024-09" db="EMBL/GenBank/DDBJ databases">
        <title>Rethinking Asexuality: The Enigmatic Case of Functional Sexual Genes in Lepraria (Stereocaulaceae).</title>
        <authorList>
            <person name="Doellman M."/>
            <person name="Sun Y."/>
            <person name="Barcenas-Pena A."/>
            <person name="Lumbsch H.T."/>
            <person name="Grewe F."/>
        </authorList>
    </citation>
    <scope>NUCLEOTIDE SEQUENCE [LARGE SCALE GENOMIC DNA]</scope>
    <source>
        <strain evidence="12 13">Mercado 3170</strain>
    </source>
</reference>
<proteinExistence type="predicted"/>
<keyword evidence="13" id="KW-1185">Reference proteome</keyword>
<evidence type="ECO:0000256" key="10">
    <source>
        <dbReference type="SAM" id="MobiDB-lite"/>
    </source>
</evidence>
<comment type="catalytic activity">
    <reaction evidence="9">
        <text>L-seryl-[protein] + ATP = O-phospho-L-seryl-[protein] + ADP + H(+)</text>
        <dbReference type="Rhea" id="RHEA:17989"/>
        <dbReference type="Rhea" id="RHEA-COMP:9863"/>
        <dbReference type="Rhea" id="RHEA-COMP:11604"/>
        <dbReference type="ChEBI" id="CHEBI:15378"/>
        <dbReference type="ChEBI" id="CHEBI:29999"/>
        <dbReference type="ChEBI" id="CHEBI:30616"/>
        <dbReference type="ChEBI" id="CHEBI:83421"/>
        <dbReference type="ChEBI" id="CHEBI:456216"/>
        <dbReference type="EC" id="2.7.11.1"/>
    </reaction>
</comment>
<dbReference type="Proteomes" id="UP001590950">
    <property type="component" value="Unassembled WGS sequence"/>
</dbReference>
<comment type="subunit">
    <text evidence="2">Component of the EKC/KEOPS complex composed of at least BUD32, CGI121, GON7, KAE1 and PCC1; the whole complex dimerizes.</text>
</comment>
<evidence type="ECO:0000256" key="5">
    <source>
        <dbReference type="ARBA" id="ARBA00019973"/>
    </source>
</evidence>
<evidence type="ECO:0000256" key="7">
    <source>
        <dbReference type="ARBA" id="ARBA00033194"/>
    </source>
</evidence>
<dbReference type="EC" id="2.7.11.1" evidence="3"/>
<feature type="compositionally biased region" description="Basic residues" evidence="10">
    <location>
        <begin position="514"/>
        <end position="531"/>
    </location>
</feature>
<evidence type="ECO:0000256" key="2">
    <source>
        <dbReference type="ARBA" id="ARBA00011534"/>
    </source>
</evidence>
<accession>A0ABR4ACA1</accession>
<evidence type="ECO:0000256" key="9">
    <source>
        <dbReference type="ARBA" id="ARBA00048679"/>
    </source>
</evidence>
<dbReference type="EMBL" id="JBEFKJ010000011">
    <property type="protein sequence ID" value="KAL2043408.1"/>
    <property type="molecule type" value="Genomic_DNA"/>
</dbReference>
<evidence type="ECO:0000259" key="11">
    <source>
        <dbReference type="PROSITE" id="PS50011"/>
    </source>
</evidence>
<organism evidence="12 13">
    <name type="scientific">Stereocaulon virgatum</name>
    <dbReference type="NCBI Taxonomy" id="373712"/>
    <lineage>
        <taxon>Eukaryota</taxon>
        <taxon>Fungi</taxon>
        <taxon>Dikarya</taxon>
        <taxon>Ascomycota</taxon>
        <taxon>Pezizomycotina</taxon>
        <taxon>Lecanoromycetes</taxon>
        <taxon>OSLEUM clade</taxon>
        <taxon>Lecanoromycetidae</taxon>
        <taxon>Lecanorales</taxon>
        <taxon>Lecanorineae</taxon>
        <taxon>Stereocaulaceae</taxon>
        <taxon>Stereocaulon</taxon>
    </lineage>
</organism>
<dbReference type="PANTHER" id="PTHR38248">
    <property type="entry name" value="FUNK1 6"/>
    <property type="match status" value="1"/>
</dbReference>
<evidence type="ECO:0000256" key="6">
    <source>
        <dbReference type="ARBA" id="ARBA00030980"/>
    </source>
</evidence>
<evidence type="ECO:0000256" key="4">
    <source>
        <dbReference type="ARBA" id="ARBA00013948"/>
    </source>
</evidence>
<dbReference type="PROSITE" id="PS50011">
    <property type="entry name" value="PROTEIN_KINASE_DOM"/>
    <property type="match status" value="1"/>
</dbReference>
<dbReference type="SUPFAM" id="SSF56112">
    <property type="entry name" value="Protein kinase-like (PK-like)"/>
    <property type="match status" value="1"/>
</dbReference>
<feature type="region of interest" description="Disordered" evidence="10">
    <location>
        <begin position="476"/>
        <end position="558"/>
    </location>
</feature>
<evidence type="ECO:0000256" key="8">
    <source>
        <dbReference type="ARBA" id="ARBA00047899"/>
    </source>
</evidence>
<name>A0ABR4ACA1_9LECA</name>
<feature type="compositionally biased region" description="Low complexity" evidence="10">
    <location>
        <begin position="532"/>
        <end position="542"/>
    </location>
</feature>
<dbReference type="Gene3D" id="1.10.510.10">
    <property type="entry name" value="Transferase(Phosphotransferase) domain 1"/>
    <property type="match status" value="1"/>
</dbReference>
<evidence type="ECO:0000256" key="3">
    <source>
        <dbReference type="ARBA" id="ARBA00012513"/>
    </source>
</evidence>
<comment type="function">
    <text evidence="1">Component of the EKC/KEOPS complex that is required for the formation of a threonylcarbamoyl group on adenosine at position 37 (t(6)A37) in tRNAs that read codons beginning with adenine. The complex is probably involved in the transfer of the threonylcarbamoyl moiety of threonylcarbamoyl-AMP (TC-AMP) to the N6 group of A37. BUD32 has ATPase activity in the context of the EKC/KEOPS complex and likely plays a supporting role to the catalytic subunit KAE1. The EKC/KEOPS complex also promotes both telomere uncapping and telomere elongation. The complex is required for efficient recruitment of transcriptional coactivators.</text>
</comment>
<dbReference type="InterPro" id="IPR000719">
    <property type="entry name" value="Prot_kinase_dom"/>
</dbReference>
<feature type="compositionally biased region" description="Polar residues" evidence="10">
    <location>
        <begin position="502"/>
        <end position="513"/>
    </location>
</feature>
<dbReference type="PROSITE" id="PS00109">
    <property type="entry name" value="PROTEIN_KINASE_TYR"/>
    <property type="match status" value="1"/>
</dbReference>
<evidence type="ECO:0000313" key="12">
    <source>
        <dbReference type="EMBL" id="KAL2043408.1"/>
    </source>
</evidence>
<comment type="caution">
    <text evidence="12">The sequence shown here is derived from an EMBL/GenBank/DDBJ whole genome shotgun (WGS) entry which is preliminary data.</text>
</comment>
<evidence type="ECO:0000313" key="13">
    <source>
        <dbReference type="Proteomes" id="UP001590950"/>
    </source>
</evidence>
<feature type="compositionally biased region" description="Low complexity" evidence="10">
    <location>
        <begin position="487"/>
        <end position="501"/>
    </location>
</feature>
<dbReference type="PANTHER" id="PTHR38248:SF2">
    <property type="entry name" value="FUNK1 11"/>
    <property type="match status" value="1"/>
</dbReference>
<dbReference type="InterPro" id="IPR040976">
    <property type="entry name" value="Pkinase_fungal"/>
</dbReference>
<gene>
    <name evidence="12" type="ORF">N7G274_003714</name>
</gene>
<feature type="domain" description="Protein kinase" evidence="11">
    <location>
        <begin position="462"/>
        <end position="794"/>
    </location>
</feature>
<evidence type="ECO:0000256" key="1">
    <source>
        <dbReference type="ARBA" id="ARBA00003747"/>
    </source>
</evidence>
<comment type="catalytic activity">
    <reaction evidence="8">
        <text>L-threonyl-[protein] + ATP = O-phospho-L-threonyl-[protein] + ADP + H(+)</text>
        <dbReference type="Rhea" id="RHEA:46608"/>
        <dbReference type="Rhea" id="RHEA-COMP:11060"/>
        <dbReference type="Rhea" id="RHEA-COMP:11605"/>
        <dbReference type="ChEBI" id="CHEBI:15378"/>
        <dbReference type="ChEBI" id="CHEBI:30013"/>
        <dbReference type="ChEBI" id="CHEBI:30616"/>
        <dbReference type="ChEBI" id="CHEBI:61977"/>
        <dbReference type="ChEBI" id="CHEBI:456216"/>
        <dbReference type="EC" id="2.7.11.1"/>
    </reaction>
</comment>
<dbReference type="Pfam" id="PF17667">
    <property type="entry name" value="Pkinase_fungal"/>
    <property type="match status" value="1"/>
</dbReference>
<protein>
    <recommendedName>
        <fullName evidence="5">EKC/KEOPS complex subunit BUD32</fullName>
        <ecNumber evidence="3">2.7.11.1</ecNumber>
    </recommendedName>
    <alternativeName>
        <fullName evidence="6 7">Atypical Serine/threonine protein kinase BUD32</fullName>
    </alternativeName>
    <alternativeName>
        <fullName evidence="4">EKC/KEOPS complex subunit bud32</fullName>
    </alternativeName>
</protein>
<sequence>MAKLSQNDLNIIAEHPLDTSLDQVREPLRQIEQSYKPGSLSFDGVADGPDLGHQKVLSRLLYTLQGHEVALALRSKIGNNDVANELSKLFGLVRSGRYNYEHYRALSRLVVKKASDVDIWNAVLDLIITVSRTTPPTSIPPSFDGTPVTISSSSFQGSEQTRQIIESAMFYEIKRCTYRNVDGFFEKYFEGRRWSCKSKEIYNAVKKEQYRDERWTDFPDPPDGDAVWKWLSRFQDNHLSDSPGVFYTTASTSDLTGAEARRQLDVFTKRRGIENTEKHNWKDVRIIGELKQSKWELKKSLLQLARYMRDAFTAQPTRRFIHGFFLHNTTMELWVFDRSGPYSSGEFNIHEEPEKFIQAITGYALMDDEELGLDTFTEMHNEGRFITISTDATGKEKRMQLDEAPFVKQRAVVCRGTTCFRSIDHSGVVKFSWTSDKRPPEADHLRLAQEKGVEGIAKLTGYQRITSISELRSGLTFPSPHHFRSGTASASTSSQTQQSQSFGPIQNLSISRTSLKRKHPGDKQGSQKKSRSNSQKSKLSQQFEATQQSGEPAVSLFEPDDGNYSNRILGCLAIAPAGKALSEFAQSPDPEKSVASAIKELLIALRDAINAHRSLYLKGNILHRDISENNIIITGTEKAGDVAGMLIDLDLAKVLGSGRSGARHQTGTMEFMAIEVLQGIDHTYRHDLESFFYVLIWLCARRGWDLCKNPNGRPKESRLGRWYTGSFKDIAEAKRGYMHVDGFEDILMEFPSDFNCVKPLCRRIRGILFPLLEDGALFKGTRDGPSEQLYDPIVEVFDSALADITPSSSEDRESLSGKKGVQ</sequence>
<dbReference type="InterPro" id="IPR011009">
    <property type="entry name" value="Kinase-like_dom_sf"/>
</dbReference>